<evidence type="ECO:0000256" key="3">
    <source>
        <dbReference type="ARBA" id="ARBA00022677"/>
    </source>
</evidence>
<comment type="caution">
    <text evidence="6">The sequence shown here is derived from an EMBL/GenBank/DDBJ whole genome shotgun (WGS) entry which is preliminary data.</text>
</comment>
<evidence type="ECO:0000313" key="7">
    <source>
        <dbReference type="Proteomes" id="UP001206925"/>
    </source>
</evidence>
<keyword evidence="5" id="KW-1133">Transmembrane helix</keyword>
<evidence type="ECO:0000256" key="5">
    <source>
        <dbReference type="SAM" id="Phobius"/>
    </source>
</evidence>
<dbReference type="Proteomes" id="UP001206925">
    <property type="component" value="Unassembled WGS sequence"/>
</dbReference>
<sequence length="276" mass="31398">MGHEKSSFRLCNGSRKTELVEIHATNPRFHILFVPGNPGVISFYTDFLESLYEQMGEAASITAIGHISHSEKDWEQGKLFTLMEQIDHKIDFIQQELQDLEVPLIVVAYFIALYPFLAVNARSRQQSIIKKISRSRLQSNLISATVALLGLLPISVSRFIAKLSLGKSWSATAIDALCRGVLKYHTMRNVLFLAMTEFEEVPDWEFMRKKRNRIAFLYGDDDHWGPLSMHDEVVKQVPDAVVEVEKEGHTHSFCCTVSGSMWVARHVATLINKTIY</sequence>
<comment type="similarity">
    <text evidence="2">Belongs to the AB hydrolase superfamily. LDAH family.</text>
</comment>
<dbReference type="GO" id="GO:0005811">
    <property type="term" value="C:lipid droplet"/>
    <property type="evidence" value="ECO:0007669"/>
    <property type="project" value="UniProtKB-SubCell"/>
</dbReference>
<feature type="transmembrane region" description="Helical" evidence="5">
    <location>
        <begin position="141"/>
        <end position="161"/>
    </location>
</feature>
<evidence type="ECO:0000313" key="6">
    <source>
        <dbReference type="EMBL" id="KAI7747546.1"/>
    </source>
</evidence>
<reference evidence="6" key="1">
    <citation type="submission" date="2022-06" db="EMBL/GenBank/DDBJ databases">
        <title>Uncovering the hologenomic basis of an extraordinary plant invasion.</title>
        <authorList>
            <person name="Bieker V.C."/>
            <person name="Martin M.D."/>
            <person name="Gilbert T."/>
            <person name="Hodgins K."/>
            <person name="Battlay P."/>
            <person name="Petersen B."/>
            <person name="Wilson J."/>
        </authorList>
    </citation>
    <scope>NUCLEOTIDE SEQUENCE</scope>
    <source>
        <strain evidence="6">AA19_3_7</strain>
        <tissue evidence="6">Leaf</tissue>
    </source>
</reference>
<keyword evidence="5" id="KW-0812">Transmembrane</keyword>
<keyword evidence="5" id="KW-0472">Membrane</keyword>
<dbReference type="GO" id="GO:0019915">
    <property type="term" value="P:lipid storage"/>
    <property type="evidence" value="ECO:0007669"/>
    <property type="project" value="InterPro"/>
</dbReference>
<dbReference type="SUPFAM" id="SSF53474">
    <property type="entry name" value="alpha/beta-Hydrolases"/>
    <property type="match status" value="1"/>
</dbReference>
<dbReference type="Pfam" id="PF10230">
    <property type="entry name" value="LIDHydrolase"/>
    <property type="match status" value="2"/>
</dbReference>
<dbReference type="PANTHER" id="PTHR13390">
    <property type="entry name" value="LIPASE"/>
    <property type="match status" value="1"/>
</dbReference>
<gene>
    <name evidence="6" type="ORF">M8C21_002003</name>
</gene>
<accession>A0AAD5CW12</accession>
<organism evidence="6 7">
    <name type="scientific">Ambrosia artemisiifolia</name>
    <name type="common">Common ragweed</name>
    <dbReference type="NCBI Taxonomy" id="4212"/>
    <lineage>
        <taxon>Eukaryota</taxon>
        <taxon>Viridiplantae</taxon>
        <taxon>Streptophyta</taxon>
        <taxon>Embryophyta</taxon>
        <taxon>Tracheophyta</taxon>
        <taxon>Spermatophyta</taxon>
        <taxon>Magnoliopsida</taxon>
        <taxon>eudicotyledons</taxon>
        <taxon>Gunneridae</taxon>
        <taxon>Pentapetalae</taxon>
        <taxon>asterids</taxon>
        <taxon>campanulids</taxon>
        <taxon>Asterales</taxon>
        <taxon>Asteraceae</taxon>
        <taxon>Asteroideae</taxon>
        <taxon>Heliantheae alliance</taxon>
        <taxon>Heliantheae</taxon>
        <taxon>Ambrosia</taxon>
    </lineage>
</organism>
<comment type="subcellular location">
    <subcellularLocation>
        <location evidence="1">Lipid droplet</location>
    </subcellularLocation>
</comment>
<evidence type="ECO:0000256" key="1">
    <source>
        <dbReference type="ARBA" id="ARBA00004502"/>
    </source>
</evidence>
<name>A0AAD5CW12_AMBAR</name>
<dbReference type="InterPro" id="IPR029058">
    <property type="entry name" value="AB_hydrolase_fold"/>
</dbReference>
<protein>
    <recommendedName>
        <fullName evidence="8">Lipid droplet-associated hydrolase</fullName>
    </recommendedName>
</protein>
<evidence type="ECO:0000256" key="4">
    <source>
        <dbReference type="ARBA" id="ARBA00022801"/>
    </source>
</evidence>
<evidence type="ECO:0000256" key="2">
    <source>
        <dbReference type="ARBA" id="ARBA00008300"/>
    </source>
</evidence>
<dbReference type="PANTHER" id="PTHR13390:SF0">
    <property type="entry name" value="LIPID DROPLET-ASSOCIATED HYDROLASE"/>
    <property type="match status" value="1"/>
</dbReference>
<keyword evidence="3" id="KW-0551">Lipid droplet</keyword>
<evidence type="ECO:0008006" key="8">
    <source>
        <dbReference type="Google" id="ProtNLM"/>
    </source>
</evidence>
<keyword evidence="7" id="KW-1185">Reference proteome</keyword>
<dbReference type="GO" id="GO:0016298">
    <property type="term" value="F:lipase activity"/>
    <property type="evidence" value="ECO:0007669"/>
    <property type="project" value="InterPro"/>
</dbReference>
<dbReference type="EMBL" id="JAMZMK010006738">
    <property type="protein sequence ID" value="KAI7747546.1"/>
    <property type="molecule type" value="Genomic_DNA"/>
</dbReference>
<feature type="transmembrane region" description="Helical" evidence="5">
    <location>
        <begin position="102"/>
        <end position="121"/>
    </location>
</feature>
<dbReference type="InterPro" id="IPR019363">
    <property type="entry name" value="LDAH"/>
</dbReference>
<keyword evidence="4" id="KW-0378">Hydrolase</keyword>
<proteinExistence type="inferred from homology"/>
<dbReference type="AlphaFoldDB" id="A0AAD5CW12"/>